<evidence type="ECO:0000313" key="1">
    <source>
        <dbReference type="EMBL" id="GIO35608.1"/>
    </source>
</evidence>
<reference evidence="1 2" key="1">
    <citation type="submission" date="2021-03" db="EMBL/GenBank/DDBJ databases">
        <title>Antimicrobial resistance genes in bacteria isolated from Japanese honey, and their potential for conferring macrolide and lincosamide resistance in the American foulbrood pathogen Paenibacillus larvae.</title>
        <authorList>
            <person name="Okamoto M."/>
            <person name="Kumagai M."/>
            <person name="Kanamori H."/>
            <person name="Takamatsu D."/>
        </authorList>
    </citation>
    <scope>NUCLEOTIDE SEQUENCE [LARGE SCALE GENOMIC DNA]</scope>
    <source>
        <strain evidence="1 2">J41TS12</strain>
    </source>
</reference>
<evidence type="ECO:0000313" key="2">
    <source>
        <dbReference type="Proteomes" id="UP000681162"/>
    </source>
</evidence>
<proteinExistence type="predicted"/>
<dbReference type="AlphaFoldDB" id="A0A920CF92"/>
<name>A0A920CF92_9BACL</name>
<dbReference type="EMBL" id="BORR01000001">
    <property type="protein sequence ID" value="GIO35608.1"/>
    <property type="molecule type" value="Genomic_DNA"/>
</dbReference>
<gene>
    <name evidence="1" type="ORF">J41TS12_04690</name>
</gene>
<dbReference type="RefSeq" id="WP_212938003.1">
    <property type="nucleotide sequence ID" value="NZ_BORR01000001.1"/>
</dbReference>
<comment type="caution">
    <text evidence="1">The sequence shown here is derived from an EMBL/GenBank/DDBJ whole genome shotgun (WGS) entry which is preliminary data.</text>
</comment>
<dbReference type="Proteomes" id="UP000681162">
    <property type="component" value="Unassembled WGS sequence"/>
</dbReference>
<protein>
    <submittedName>
        <fullName evidence="1">Uncharacterized protein</fullName>
    </submittedName>
</protein>
<accession>A0A920CF92</accession>
<sequence length="61" mass="7112">MHQAIELHFSMLAEDNSVTKYIKNYAHLSEAELMKQLISVFPTLGYGDQQYIEIIRQVRKA</sequence>
<organism evidence="1 2">
    <name type="scientific">Paenibacillus antibioticophila</name>
    <dbReference type="NCBI Taxonomy" id="1274374"/>
    <lineage>
        <taxon>Bacteria</taxon>
        <taxon>Bacillati</taxon>
        <taxon>Bacillota</taxon>
        <taxon>Bacilli</taxon>
        <taxon>Bacillales</taxon>
        <taxon>Paenibacillaceae</taxon>
        <taxon>Paenibacillus</taxon>
    </lineage>
</organism>
<keyword evidence="2" id="KW-1185">Reference proteome</keyword>